<organism evidence="1 2">
    <name type="scientific">Helicobacter pylori Hp P-2</name>
    <dbReference type="NCBI Taxonomy" id="992073"/>
    <lineage>
        <taxon>Bacteria</taxon>
        <taxon>Pseudomonadati</taxon>
        <taxon>Campylobacterota</taxon>
        <taxon>Epsilonproteobacteria</taxon>
        <taxon>Campylobacterales</taxon>
        <taxon>Helicobacteraceae</taxon>
        <taxon>Helicobacter</taxon>
    </lineage>
</organism>
<gene>
    <name evidence="1" type="ORF">HPHPP2_0016</name>
</gene>
<reference evidence="1 2" key="1">
    <citation type="journal article" date="2013" name="Pathog. Dis.">
        <title>Genome sequences of 65 Helicobacter pylori strains isolated from asymptomatic individuals and patients with gastric cancer, peptic ulcer disease, or gastritis.</title>
        <authorList>
            <person name="Blanchard T.G."/>
            <person name="Czinn S.J."/>
            <person name="Correa P."/>
            <person name="Nakazawa T."/>
            <person name="Keelan M."/>
            <person name="Morningstar L."/>
            <person name="Santana-Cruz I."/>
            <person name="Maroo A."/>
            <person name="McCracken C."/>
            <person name="Shefchek K."/>
            <person name="Daugherty S."/>
            <person name="Song Y."/>
            <person name="Fraser C.M."/>
            <person name="Fricke W.F."/>
        </authorList>
    </citation>
    <scope>NUCLEOTIDE SEQUENCE [LARGE SCALE GENOMIC DNA]</scope>
    <source>
        <strain evidence="1 2">Hp P-2</strain>
    </source>
</reference>
<name>I9W007_HELPX</name>
<evidence type="ECO:0000313" key="1">
    <source>
        <dbReference type="EMBL" id="EJB99316.1"/>
    </source>
</evidence>
<protein>
    <submittedName>
        <fullName evidence="1">Uncharacterized protein</fullName>
    </submittedName>
</protein>
<dbReference type="EMBL" id="AKPJ01000001">
    <property type="protein sequence ID" value="EJB99316.1"/>
    <property type="molecule type" value="Genomic_DNA"/>
</dbReference>
<evidence type="ECO:0000313" key="2">
    <source>
        <dbReference type="Proteomes" id="UP000004326"/>
    </source>
</evidence>
<accession>I9W007</accession>
<dbReference type="AlphaFoldDB" id="I9W007"/>
<comment type="caution">
    <text evidence="1">The sequence shown here is derived from an EMBL/GenBank/DDBJ whole genome shotgun (WGS) entry which is preliminary data.</text>
</comment>
<dbReference type="Proteomes" id="UP000004326">
    <property type="component" value="Unassembled WGS sequence"/>
</dbReference>
<sequence length="58" mass="6954">MVQCVGVFYKYKRAVFLWYNSGYFYRITNAKNGALIESKTRSLFLWNKAIKTYNLNFL</sequence>
<dbReference type="PATRIC" id="fig|992073.3.peg.14"/>
<proteinExistence type="predicted"/>